<dbReference type="Proteomes" id="UP000198670">
    <property type="component" value="Unassembled WGS sequence"/>
</dbReference>
<accession>A0A1I3HMC8</accession>
<dbReference type="Gene3D" id="2.60.120.1440">
    <property type="match status" value="1"/>
</dbReference>
<name>A0A1I3HMC8_9SPHI</name>
<protein>
    <submittedName>
        <fullName evidence="4">FecR family protein</fullName>
    </submittedName>
</protein>
<dbReference type="Pfam" id="PF04773">
    <property type="entry name" value="FecR"/>
    <property type="match status" value="1"/>
</dbReference>
<dbReference type="GO" id="GO:0016989">
    <property type="term" value="F:sigma factor antagonist activity"/>
    <property type="evidence" value="ECO:0007669"/>
    <property type="project" value="TreeGrafter"/>
</dbReference>
<dbReference type="OrthoDB" id="1493027at2"/>
<keyword evidence="1" id="KW-0812">Transmembrane</keyword>
<feature type="domain" description="FecR protein" evidence="2">
    <location>
        <begin position="165"/>
        <end position="259"/>
    </location>
</feature>
<keyword evidence="1" id="KW-1133">Transmembrane helix</keyword>
<evidence type="ECO:0000259" key="2">
    <source>
        <dbReference type="Pfam" id="PF04773"/>
    </source>
</evidence>
<keyword evidence="1" id="KW-0472">Membrane</keyword>
<dbReference type="InterPro" id="IPR012373">
    <property type="entry name" value="Ferrdict_sens_TM"/>
</dbReference>
<feature type="transmembrane region" description="Helical" evidence="1">
    <location>
        <begin position="72"/>
        <end position="92"/>
    </location>
</feature>
<dbReference type="AlphaFoldDB" id="A0A1I3HMC8"/>
<proteinExistence type="predicted"/>
<dbReference type="EMBL" id="FOQO01000003">
    <property type="protein sequence ID" value="SFI36906.1"/>
    <property type="molecule type" value="Genomic_DNA"/>
</dbReference>
<dbReference type="InterPro" id="IPR006860">
    <property type="entry name" value="FecR"/>
</dbReference>
<gene>
    <name evidence="4" type="ORF">SAMN05444682_103422</name>
</gene>
<dbReference type="STRING" id="1477437.SAMN05444682_103422"/>
<dbReference type="PIRSF" id="PIRSF018266">
    <property type="entry name" value="FecR"/>
    <property type="match status" value="1"/>
</dbReference>
<dbReference type="FunFam" id="2.60.120.1440:FF:000001">
    <property type="entry name" value="Putative anti-sigma factor"/>
    <property type="match status" value="1"/>
</dbReference>
<reference evidence="4 5" key="1">
    <citation type="submission" date="2016-10" db="EMBL/GenBank/DDBJ databases">
        <authorList>
            <person name="de Groot N.N."/>
        </authorList>
    </citation>
    <scope>NUCLEOTIDE SEQUENCE [LARGE SCALE GENOMIC DNA]</scope>
    <source>
        <strain evidence="4 5">RK1</strain>
    </source>
</reference>
<dbReference type="RefSeq" id="WP_090626182.1">
    <property type="nucleotide sequence ID" value="NZ_FOQO01000003.1"/>
</dbReference>
<evidence type="ECO:0000259" key="3">
    <source>
        <dbReference type="Pfam" id="PF16344"/>
    </source>
</evidence>
<dbReference type="InterPro" id="IPR032508">
    <property type="entry name" value="FecR_C"/>
</dbReference>
<feature type="domain" description="Protein FecR C-terminal" evidence="3">
    <location>
        <begin position="306"/>
        <end position="365"/>
    </location>
</feature>
<evidence type="ECO:0000313" key="5">
    <source>
        <dbReference type="Proteomes" id="UP000198670"/>
    </source>
</evidence>
<evidence type="ECO:0000256" key="1">
    <source>
        <dbReference type="SAM" id="Phobius"/>
    </source>
</evidence>
<evidence type="ECO:0000313" key="4">
    <source>
        <dbReference type="EMBL" id="SFI36906.1"/>
    </source>
</evidence>
<dbReference type="PANTHER" id="PTHR30273:SF2">
    <property type="entry name" value="PROTEIN FECR"/>
    <property type="match status" value="1"/>
</dbReference>
<dbReference type="Gene3D" id="3.55.50.30">
    <property type="match status" value="1"/>
</dbReference>
<dbReference type="Pfam" id="PF16344">
    <property type="entry name" value="FecR_C"/>
    <property type="match status" value="1"/>
</dbReference>
<organism evidence="4 5">
    <name type="scientific">Parapedobacter indicus</name>
    <dbReference type="NCBI Taxonomy" id="1477437"/>
    <lineage>
        <taxon>Bacteria</taxon>
        <taxon>Pseudomonadati</taxon>
        <taxon>Bacteroidota</taxon>
        <taxon>Sphingobacteriia</taxon>
        <taxon>Sphingobacteriales</taxon>
        <taxon>Sphingobacteriaceae</taxon>
        <taxon>Parapedobacter</taxon>
    </lineage>
</organism>
<keyword evidence="5" id="KW-1185">Reference proteome</keyword>
<sequence>MDKDQASALLDKYRRGECTPEEERMLFEAFNRMPLPDRAPLSDDAYRQLETGSLASIHRKIAQNERRIWQRWASFVAAAALLAFVSVAYLFLDKPSGTGENRLASEILPGGNRAVLSVAGGPSLQLDSNQSNIVMDGKHIVYADHTPISGLELGNFNEALLPLVLTTPKGGTYQVTLSDGTRVWLNAASTLKYPSRFDGKERTVELSGEAFFSVAKDTKRPFRVVSDKQQIEVLGTEFNVSAYPDEGATKTTLVTGAVRLHVGTNGVSVSLFPGEQAVSKEGSVTKQEVDTESFTAWKDGYFKLNGSLQHIMAQVGRWYDVEVIFEHNVDASMELVGEISRDVKLSDILRMVNEIDGGLKFKVEEIAGHQPGESLNQRKRRLTIMK</sequence>
<dbReference type="PANTHER" id="PTHR30273">
    <property type="entry name" value="PERIPLASMIC SIGNAL SENSOR AND SIGMA FACTOR ACTIVATOR FECR-RELATED"/>
    <property type="match status" value="1"/>
</dbReference>